<dbReference type="OrthoDB" id="504708at2759"/>
<reference evidence="3 5" key="2">
    <citation type="submission" date="2018-11" db="EMBL/GenBank/DDBJ databases">
        <authorList>
            <consortium name="Pathogen Informatics"/>
        </authorList>
    </citation>
    <scope>NUCLEOTIDE SEQUENCE [LARGE SCALE GENOMIC DNA]</scope>
</reference>
<dbReference type="PROSITE" id="PS00022">
    <property type="entry name" value="EGF_1"/>
    <property type="match status" value="1"/>
</dbReference>
<keyword evidence="1" id="KW-0732">Signal</keyword>
<dbReference type="AlphaFoldDB" id="A0A0R3SPZ9"/>
<reference evidence="4 6" key="3">
    <citation type="submission" date="2019-07" db="EMBL/GenBank/DDBJ databases">
        <authorList>
            <person name="Jastrzebski P J."/>
            <person name="Paukszto L."/>
            <person name="Jastrzebski P J."/>
        </authorList>
    </citation>
    <scope>NUCLEOTIDE SEQUENCE [LARGE SCALE GENOMIC DNA]</scope>
    <source>
        <strain evidence="4 6">WMS-il1</strain>
    </source>
</reference>
<feature type="domain" description="EGF-like" evidence="2">
    <location>
        <begin position="95"/>
        <end position="106"/>
    </location>
</feature>
<evidence type="ECO:0000256" key="1">
    <source>
        <dbReference type="SAM" id="SignalP"/>
    </source>
</evidence>
<feature type="signal peptide" evidence="1">
    <location>
        <begin position="1"/>
        <end position="18"/>
    </location>
</feature>
<evidence type="ECO:0000313" key="6">
    <source>
        <dbReference type="Proteomes" id="UP000321570"/>
    </source>
</evidence>
<dbReference type="STRING" id="6216.A0A0R3SPZ9"/>
<keyword evidence="6" id="KW-1185">Reference proteome</keyword>
<reference evidence="7" key="1">
    <citation type="submission" date="2017-02" db="UniProtKB">
        <authorList>
            <consortium name="WormBaseParasite"/>
        </authorList>
    </citation>
    <scope>IDENTIFICATION</scope>
</reference>
<dbReference type="Proteomes" id="UP000274504">
    <property type="component" value="Unassembled WGS sequence"/>
</dbReference>
<dbReference type="EMBL" id="CABIJS010000697">
    <property type="protein sequence ID" value="VUZ55976.1"/>
    <property type="molecule type" value="Genomic_DNA"/>
</dbReference>
<proteinExistence type="predicted"/>
<evidence type="ECO:0000313" key="7">
    <source>
        <dbReference type="WBParaSite" id="HDID_0000710001-mRNA-1"/>
    </source>
</evidence>
<sequence>MIFEIVLVNVLLAYYSSGYRFGPIVQEPALDVNLEGGRSFKAADISKRTSISNLTPEKIEAGLWKLYYEVANCIRPCLNHGETILPRNAIEYCRCLCPPTHFGLACEYQYISNPLTRSTQSS</sequence>
<feature type="chain" id="PRO_5044546551" evidence="1">
    <location>
        <begin position="19"/>
        <end position="122"/>
    </location>
</feature>
<protein>
    <submittedName>
        <fullName evidence="7">EGF-like domain-containing protein</fullName>
    </submittedName>
</protein>
<evidence type="ECO:0000313" key="3">
    <source>
        <dbReference type="EMBL" id="VDL59416.1"/>
    </source>
</evidence>
<gene>
    <name evidence="3" type="ORF">HDID_LOCUS7098</name>
    <name evidence="4" type="ORF">WMSIL1_LOCUS13706</name>
</gene>
<dbReference type="Proteomes" id="UP000321570">
    <property type="component" value="Unassembled WGS sequence"/>
</dbReference>
<evidence type="ECO:0000259" key="2">
    <source>
        <dbReference type="PROSITE" id="PS00022"/>
    </source>
</evidence>
<dbReference type="InterPro" id="IPR000742">
    <property type="entry name" value="EGF"/>
</dbReference>
<accession>A0A0R3SPZ9</accession>
<evidence type="ECO:0000313" key="4">
    <source>
        <dbReference type="EMBL" id="VUZ55976.1"/>
    </source>
</evidence>
<name>A0A0R3SPZ9_HYMDI</name>
<organism evidence="7">
    <name type="scientific">Hymenolepis diminuta</name>
    <name type="common">Rat tapeworm</name>
    <dbReference type="NCBI Taxonomy" id="6216"/>
    <lineage>
        <taxon>Eukaryota</taxon>
        <taxon>Metazoa</taxon>
        <taxon>Spiralia</taxon>
        <taxon>Lophotrochozoa</taxon>
        <taxon>Platyhelminthes</taxon>
        <taxon>Cestoda</taxon>
        <taxon>Eucestoda</taxon>
        <taxon>Cyclophyllidea</taxon>
        <taxon>Hymenolepididae</taxon>
        <taxon>Hymenolepis</taxon>
    </lineage>
</organism>
<dbReference type="WBParaSite" id="HDID_0000710001-mRNA-1">
    <property type="protein sequence ID" value="HDID_0000710001-mRNA-1"/>
    <property type="gene ID" value="HDID_0000710001"/>
</dbReference>
<dbReference type="EMBL" id="UYSG01010903">
    <property type="protein sequence ID" value="VDL59416.1"/>
    <property type="molecule type" value="Genomic_DNA"/>
</dbReference>
<evidence type="ECO:0000313" key="5">
    <source>
        <dbReference type="Proteomes" id="UP000274504"/>
    </source>
</evidence>